<keyword evidence="2" id="KW-1185">Reference proteome</keyword>
<dbReference type="OrthoDB" id="2441830at2759"/>
<dbReference type="AlphaFoldDB" id="A0A9W4SVJ1"/>
<protein>
    <submittedName>
        <fullName evidence="1">7900_t:CDS:1</fullName>
    </submittedName>
</protein>
<evidence type="ECO:0000313" key="1">
    <source>
        <dbReference type="EMBL" id="CAI2184884.1"/>
    </source>
</evidence>
<comment type="caution">
    <text evidence="1">The sequence shown here is derived from an EMBL/GenBank/DDBJ whole genome shotgun (WGS) entry which is preliminary data.</text>
</comment>
<accession>A0A9W4SVJ1</accession>
<evidence type="ECO:0000313" key="2">
    <source>
        <dbReference type="Proteomes" id="UP001153678"/>
    </source>
</evidence>
<reference evidence="1" key="1">
    <citation type="submission" date="2022-08" db="EMBL/GenBank/DDBJ databases">
        <authorList>
            <person name="Kallberg Y."/>
            <person name="Tangrot J."/>
            <person name="Rosling A."/>
        </authorList>
    </citation>
    <scope>NUCLEOTIDE SEQUENCE</scope>
    <source>
        <strain evidence="1">Wild A</strain>
    </source>
</reference>
<dbReference type="Proteomes" id="UP001153678">
    <property type="component" value="Unassembled WGS sequence"/>
</dbReference>
<sequence length="64" mass="7772">TKKINEICIINRFYQELFKEIESFNIHKDFEFRAIYDTLHTRMIELKKINNSKYNGADTLTNEK</sequence>
<proteinExistence type="predicted"/>
<name>A0A9W4SVJ1_9GLOM</name>
<dbReference type="EMBL" id="CAMKVN010003498">
    <property type="protein sequence ID" value="CAI2184884.1"/>
    <property type="molecule type" value="Genomic_DNA"/>
</dbReference>
<gene>
    <name evidence="1" type="ORF">FWILDA_LOCUS11800</name>
</gene>
<feature type="non-terminal residue" evidence="1">
    <location>
        <position position="1"/>
    </location>
</feature>
<organism evidence="1 2">
    <name type="scientific">Funneliformis geosporum</name>
    <dbReference type="NCBI Taxonomy" id="1117311"/>
    <lineage>
        <taxon>Eukaryota</taxon>
        <taxon>Fungi</taxon>
        <taxon>Fungi incertae sedis</taxon>
        <taxon>Mucoromycota</taxon>
        <taxon>Glomeromycotina</taxon>
        <taxon>Glomeromycetes</taxon>
        <taxon>Glomerales</taxon>
        <taxon>Glomeraceae</taxon>
        <taxon>Funneliformis</taxon>
    </lineage>
</organism>